<dbReference type="Pfam" id="PF01323">
    <property type="entry name" value="DSBA"/>
    <property type="match status" value="1"/>
</dbReference>
<sequence>MKTITYYLSPQSPWTYLGHDRLVAIAQKHGAAIEPRPCALGKAIFPISGGLPLNKRSPQRQAYRLVELQRWSEVLGVPLNLHPRFFPIDESIPATAIAAAIHLEGNAAALKFAGAILRAVWAEERDISNEDTLAELAGGCGLDGAAILAARPQALGRYEAYTRDAIEQQVFGAPWYVYKGEPFWGQDRLDFLDRALAA</sequence>
<dbReference type="InterPro" id="IPR044087">
    <property type="entry name" value="NahD-like"/>
</dbReference>
<comment type="similarity">
    <text evidence="1">Belongs to the GST superfamily. NadH family.</text>
</comment>
<dbReference type="InterPro" id="IPR051924">
    <property type="entry name" value="GST_Kappa/NadH"/>
</dbReference>
<dbReference type="InterPro" id="IPR036249">
    <property type="entry name" value="Thioredoxin-like_sf"/>
</dbReference>
<dbReference type="EMBL" id="JACCEW010000001">
    <property type="protein sequence ID" value="NYT35971.1"/>
    <property type="molecule type" value="Genomic_DNA"/>
</dbReference>
<dbReference type="SUPFAM" id="SSF52833">
    <property type="entry name" value="Thioredoxin-like"/>
    <property type="match status" value="1"/>
</dbReference>
<reference evidence="4 5" key="1">
    <citation type="submission" date="2020-07" db="EMBL/GenBank/DDBJ databases">
        <title>Taxonomic revisions and descriptions of new bacterial species based on genomic comparisons in the high-G+C-content subgroup of the family Alcaligenaceae.</title>
        <authorList>
            <person name="Szabo A."/>
            <person name="Felfoldi T."/>
        </authorList>
    </citation>
    <scope>NUCLEOTIDE SEQUENCE [LARGE SCALE GENOMIC DNA]</scope>
    <source>
        <strain evidence="4 5">DSM 25264</strain>
    </source>
</reference>
<keyword evidence="5" id="KW-1185">Reference proteome</keyword>
<dbReference type="OrthoDB" id="8560325at2"/>
<organism evidence="4 5">
    <name type="scientific">Allopusillimonas soli</name>
    <dbReference type="NCBI Taxonomy" id="659016"/>
    <lineage>
        <taxon>Bacteria</taxon>
        <taxon>Pseudomonadati</taxon>
        <taxon>Pseudomonadota</taxon>
        <taxon>Betaproteobacteria</taxon>
        <taxon>Burkholderiales</taxon>
        <taxon>Alcaligenaceae</taxon>
        <taxon>Allopusillimonas</taxon>
    </lineage>
</organism>
<dbReference type="GO" id="GO:0006749">
    <property type="term" value="P:glutathione metabolic process"/>
    <property type="evidence" value="ECO:0007669"/>
    <property type="project" value="TreeGrafter"/>
</dbReference>
<dbReference type="InterPro" id="IPR001853">
    <property type="entry name" value="DSBA-like_thioredoxin_dom"/>
</dbReference>
<keyword evidence="1 4" id="KW-0413">Isomerase</keyword>
<accession>A0A853FBP7</accession>
<dbReference type="Proteomes" id="UP000580517">
    <property type="component" value="Unassembled WGS sequence"/>
</dbReference>
<dbReference type="PANTHER" id="PTHR42943">
    <property type="entry name" value="GLUTATHIONE S-TRANSFERASE KAPPA"/>
    <property type="match status" value="1"/>
</dbReference>
<evidence type="ECO:0000256" key="2">
    <source>
        <dbReference type="PIRSR" id="PIRSR006386-1"/>
    </source>
</evidence>
<name>A0A853FBP7_9BURK</name>
<evidence type="ECO:0000313" key="5">
    <source>
        <dbReference type="Proteomes" id="UP000580517"/>
    </source>
</evidence>
<dbReference type="PIRSF" id="PIRSF006386">
    <property type="entry name" value="HCCAis_GSTk"/>
    <property type="match status" value="1"/>
</dbReference>
<dbReference type="GO" id="GO:0004364">
    <property type="term" value="F:glutathione transferase activity"/>
    <property type="evidence" value="ECO:0007669"/>
    <property type="project" value="TreeGrafter"/>
</dbReference>
<dbReference type="GO" id="GO:1901170">
    <property type="term" value="P:naphthalene catabolic process"/>
    <property type="evidence" value="ECO:0007669"/>
    <property type="project" value="InterPro"/>
</dbReference>
<feature type="domain" description="DSBA-like thioredoxin" evidence="3">
    <location>
        <begin position="3"/>
        <end position="197"/>
    </location>
</feature>
<comment type="catalytic activity">
    <reaction evidence="1">
        <text>2-hydroxychromene-2-carboxylate = (3E)-4-(2-hydroxyphenyl)-2-oxobut-3-enoate</text>
        <dbReference type="Rhea" id="RHEA:27401"/>
        <dbReference type="ChEBI" id="CHEBI:59350"/>
        <dbReference type="ChEBI" id="CHEBI:59353"/>
        <dbReference type="EC" id="5.99.1.4"/>
    </reaction>
</comment>
<dbReference type="PANTHER" id="PTHR42943:SF13">
    <property type="entry name" value="GLUTATHIONE S-TRANSFERASE KAPPA-RELATED"/>
    <property type="match status" value="1"/>
</dbReference>
<evidence type="ECO:0000256" key="1">
    <source>
        <dbReference type="PIRNR" id="PIRNR006386"/>
    </source>
</evidence>
<feature type="active site" description="Nucleophile" evidence="2">
    <location>
        <position position="12"/>
    </location>
</feature>
<dbReference type="AlphaFoldDB" id="A0A853FBP7"/>
<comment type="caution">
    <text evidence="4">The sequence shown here is derived from an EMBL/GenBank/DDBJ whole genome shotgun (WGS) entry which is preliminary data.</text>
</comment>
<dbReference type="CDD" id="cd03022">
    <property type="entry name" value="DsbA_HCCA_Iso"/>
    <property type="match status" value="1"/>
</dbReference>
<evidence type="ECO:0000259" key="3">
    <source>
        <dbReference type="Pfam" id="PF01323"/>
    </source>
</evidence>
<dbReference type="RefSeq" id="WP_129967891.1">
    <property type="nucleotide sequence ID" value="NZ_JACCEW010000001.1"/>
</dbReference>
<dbReference type="Gene3D" id="3.40.30.10">
    <property type="entry name" value="Glutaredoxin"/>
    <property type="match status" value="1"/>
</dbReference>
<dbReference type="EC" id="5.99.1.4" evidence="1"/>
<dbReference type="GO" id="GO:0004602">
    <property type="term" value="F:glutathione peroxidase activity"/>
    <property type="evidence" value="ECO:0007669"/>
    <property type="project" value="TreeGrafter"/>
</dbReference>
<dbReference type="InterPro" id="IPR014440">
    <property type="entry name" value="HCCAis_GSTk"/>
</dbReference>
<protein>
    <recommendedName>
        <fullName evidence="1">2-hydroxychromene-2-carboxylate isomerase</fullName>
        <ecNumber evidence="1">5.99.1.4</ecNumber>
    </recommendedName>
</protein>
<proteinExistence type="inferred from homology"/>
<dbReference type="GO" id="GO:0018845">
    <property type="term" value="F:2-hydroxychromene-2-carboxylate isomerase activity"/>
    <property type="evidence" value="ECO:0007669"/>
    <property type="project" value="UniProtKB-UniRule"/>
</dbReference>
<evidence type="ECO:0000313" key="4">
    <source>
        <dbReference type="EMBL" id="NYT35971.1"/>
    </source>
</evidence>
<gene>
    <name evidence="4" type="ORF">H0A68_03735</name>
</gene>